<evidence type="ECO:0000259" key="3">
    <source>
        <dbReference type="Pfam" id="PF22725"/>
    </source>
</evidence>
<reference evidence="4 5" key="1">
    <citation type="submission" date="2021-11" db="EMBL/GenBank/DDBJ databases">
        <title>Genomic of Niabella pedocola.</title>
        <authorList>
            <person name="Wu T."/>
        </authorList>
    </citation>
    <scope>NUCLEOTIDE SEQUENCE [LARGE SCALE GENOMIC DNA]</scope>
    <source>
        <strain evidence="4 5">JCM 31011</strain>
    </source>
</reference>
<dbReference type="Gene3D" id="3.30.360.10">
    <property type="entry name" value="Dihydrodipicolinate Reductase, domain 2"/>
    <property type="match status" value="1"/>
</dbReference>
<dbReference type="InterPro" id="IPR055170">
    <property type="entry name" value="GFO_IDH_MocA-like_dom"/>
</dbReference>
<feature type="chain" id="PRO_5046661833" evidence="1">
    <location>
        <begin position="22"/>
        <end position="368"/>
    </location>
</feature>
<comment type="caution">
    <text evidence="4">The sequence shown here is derived from an EMBL/GenBank/DDBJ whole genome shotgun (WGS) entry which is preliminary data.</text>
</comment>
<dbReference type="PANTHER" id="PTHR43377">
    <property type="entry name" value="BILIVERDIN REDUCTASE A"/>
    <property type="match status" value="1"/>
</dbReference>
<dbReference type="Gene3D" id="3.40.50.720">
    <property type="entry name" value="NAD(P)-binding Rossmann-like Domain"/>
    <property type="match status" value="1"/>
</dbReference>
<dbReference type="PANTHER" id="PTHR43377:SF1">
    <property type="entry name" value="BILIVERDIN REDUCTASE A"/>
    <property type="match status" value="1"/>
</dbReference>
<keyword evidence="1" id="KW-0732">Signal</keyword>
<dbReference type="InterPro" id="IPR036291">
    <property type="entry name" value="NAD(P)-bd_dom_sf"/>
</dbReference>
<evidence type="ECO:0000313" key="5">
    <source>
        <dbReference type="Proteomes" id="UP001199816"/>
    </source>
</evidence>
<dbReference type="RefSeq" id="WP_231008699.1">
    <property type="nucleotide sequence ID" value="NZ_JAJNEC010000008.1"/>
</dbReference>
<evidence type="ECO:0000256" key="1">
    <source>
        <dbReference type="SAM" id="SignalP"/>
    </source>
</evidence>
<dbReference type="InterPro" id="IPR000683">
    <property type="entry name" value="Gfo/Idh/MocA-like_OxRdtase_N"/>
</dbReference>
<feature type="signal peptide" evidence="1">
    <location>
        <begin position="1"/>
        <end position="21"/>
    </location>
</feature>
<sequence>MKEIKTIQRLFLLLILCISYAGGTAAQQPVRLAIAGITHGHSDWIYNRKLKGDIEIVGIYETNADRIREFRERYRLPAALFYTDLKQMLDQVKPAGVMAFGPVNEHIEVVRAAAPRRMHVMVEKPLATSYKDALEIAALAKQHGIKVLTNFETSWYASNQYVRNCYKEGKLGRLRKVLVNDGHEGPWAMNRHFVSWLTDPVKNGGGALTDFGCYGANLMTWLMDGQRPVSVTAVTHQNRPDRYPKVEDEATIILQYPETQCVIQASWSWTFSRKDMEVYGAKGYAIAVDRTKVRTRLDATLPETTETLEPRPEPFEDPFAVFAGVIKGTLKQEVNDLYELPVNVTVVEILDAARRAAKSGTTIYLKSR</sequence>
<accession>A0ABS8Q1M2</accession>
<proteinExistence type="predicted"/>
<dbReference type="Pfam" id="PF01408">
    <property type="entry name" value="GFO_IDH_MocA"/>
    <property type="match status" value="1"/>
</dbReference>
<dbReference type="InterPro" id="IPR051450">
    <property type="entry name" value="Gfo/Idh/MocA_Oxidoreductases"/>
</dbReference>
<dbReference type="Proteomes" id="UP001199816">
    <property type="component" value="Unassembled WGS sequence"/>
</dbReference>
<evidence type="ECO:0000259" key="2">
    <source>
        <dbReference type="Pfam" id="PF01408"/>
    </source>
</evidence>
<protein>
    <submittedName>
        <fullName evidence="4">Gfo/Idh/MocA family oxidoreductase</fullName>
    </submittedName>
</protein>
<feature type="domain" description="GFO/IDH/MocA-like oxidoreductase" evidence="3">
    <location>
        <begin position="160"/>
        <end position="284"/>
    </location>
</feature>
<organism evidence="4 5">
    <name type="scientific">Niabella pedocola</name>
    <dbReference type="NCBI Taxonomy" id="1752077"/>
    <lineage>
        <taxon>Bacteria</taxon>
        <taxon>Pseudomonadati</taxon>
        <taxon>Bacteroidota</taxon>
        <taxon>Chitinophagia</taxon>
        <taxon>Chitinophagales</taxon>
        <taxon>Chitinophagaceae</taxon>
        <taxon>Niabella</taxon>
    </lineage>
</organism>
<dbReference type="EMBL" id="JAJNEC010000008">
    <property type="protein sequence ID" value="MCD2426111.1"/>
    <property type="molecule type" value="Genomic_DNA"/>
</dbReference>
<feature type="domain" description="Gfo/Idh/MocA-like oxidoreductase N-terminal" evidence="2">
    <location>
        <begin position="33"/>
        <end position="150"/>
    </location>
</feature>
<keyword evidence="5" id="KW-1185">Reference proteome</keyword>
<gene>
    <name evidence="4" type="ORF">LQ567_25225</name>
</gene>
<dbReference type="SUPFAM" id="SSF55347">
    <property type="entry name" value="Glyceraldehyde-3-phosphate dehydrogenase-like, C-terminal domain"/>
    <property type="match status" value="1"/>
</dbReference>
<dbReference type="Pfam" id="PF22725">
    <property type="entry name" value="GFO_IDH_MocA_C3"/>
    <property type="match status" value="1"/>
</dbReference>
<evidence type="ECO:0000313" key="4">
    <source>
        <dbReference type="EMBL" id="MCD2426111.1"/>
    </source>
</evidence>
<dbReference type="SUPFAM" id="SSF51735">
    <property type="entry name" value="NAD(P)-binding Rossmann-fold domains"/>
    <property type="match status" value="1"/>
</dbReference>
<name>A0ABS8Q1M2_9BACT</name>